<comment type="subcellular location">
    <subcellularLocation>
        <location evidence="1">Cell membrane</location>
        <topology evidence="1">Multi-pass membrane protein</topology>
    </subcellularLocation>
</comment>
<feature type="signal peptide" evidence="9">
    <location>
        <begin position="1"/>
        <end position="25"/>
    </location>
</feature>
<dbReference type="InterPro" id="IPR052192">
    <property type="entry name" value="Insect_Ionotropic_Sensory_Rcpt"/>
</dbReference>
<dbReference type="Gene3D" id="1.10.287.70">
    <property type="match status" value="1"/>
</dbReference>
<dbReference type="SUPFAM" id="SSF53850">
    <property type="entry name" value="Periplasmic binding protein-like II"/>
    <property type="match status" value="1"/>
</dbReference>
<organism evidence="11 12">
    <name type="scientific">Drosophila navojoa</name>
    <name type="common">Fruit fly</name>
    <dbReference type="NCBI Taxonomy" id="7232"/>
    <lineage>
        <taxon>Eukaryota</taxon>
        <taxon>Metazoa</taxon>
        <taxon>Ecdysozoa</taxon>
        <taxon>Arthropoda</taxon>
        <taxon>Hexapoda</taxon>
        <taxon>Insecta</taxon>
        <taxon>Pterygota</taxon>
        <taxon>Neoptera</taxon>
        <taxon>Endopterygota</taxon>
        <taxon>Diptera</taxon>
        <taxon>Brachycera</taxon>
        <taxon>Muscomorpha</taxon>
        <taxon>Ephydroidea</taxon>
        <taxon>Drosophilidae</taxon>
        <taxon>Drosophila</taxon>
    </lineage>
</organism>
<reference evidence="11 12" key="1">
    <citation type="journal article" date="2019" name="J. Hered.">
        <title>An Improved Genome Assembly for Drosophila navojoa, the Basal Species in the mojavensis Cluster.</title>
        <authorList>
            <person name="Vanderlinde T."/>
            <person name="Dupim E.G."/>
            <person name="Nazario-Yepiz N.O."/>
            <person name="Carvalho A.B."/>
        </authorList>
    </citation>
    <scope>NUCLEOTIDE SEQUENCE [LARGE SCALE GENOMIC DNA]</scope>
    <source>
        <strain evidence="11">Navoj_Jal97</strain>
        <tissue evidence="11">Whole organism</tissue>
    </source>
</reference>
<keyword evidence="12" id="KW-1185">Reference proteome</keyword>
<protein>
    <recommendedName>
        <fullName evidence="10">Putative ionotropic receptor ligand binding domain-containing protein</fullName>
    </recommendedName>
</protein>
<proteinExistence type="predicted"/>
<name>A0A484AXX1_DRONA</name>
<gene>
    <name evidence="11" type="ORF">AWZ03_012877</name>
</gene>
<evidence type="ECO:0000256" key="4">
    <source>
        <dbReference type="ARBA" id="ARBA00022989"/>
    </source>
</evidence>
<dbReference type="PANTHER" id="PTHR42643:SF37">
    <property type="entry name" value="IONOTROPIC RECEPTOR 11A-RELATED"/>
    <property type="match status" value="1"/>
</dbReference>
<evidence type="ECO:0000259" key="10">
    <source>
        <dbReference type="Pfam" id="PF24061"/>
    </source>
</evidence>
<keyword evidence="3 8" id="KW-0812">Transmembrane</keyword>
<dbReference type="PANTHER" id="PTHR42643">
    <property type="entry name" value="IONOTROPIC RECEPTOR 20A-RELATED"/>
    <property type="match status" value="1"/>
</dbReference>
<dbReference type="OMA" id="LAFPFHP"/>
<evidence type="ECO:0000313" key="12">
    <source>
        <dbReference type="Proteomes" id="UP000295192"/>
    </source>
</evidence>
<comment type="caution">
    <text evidence="11">The sequence shown here is derived from an EMBL/GenBank/DDBJ whole genome shotgun (WGS) entry which is preliminary data.</text>
</comment>
<evidence type="ECO:0000256" key="5">
    <source>
        <dbReference type="ARBA" id="ARBA00023136"/>
    </source>
</evidence>
<keyword evidence="7" id="KW-0325">Glycoprotein</keyword>
<dbReference type="Pfam" id="PF24061">
    <property type="entry name" value="LBD_receptor"/>
    <property type="match status" value="1"/>
</dbReference>
<dbReference type="STRING" id="7232.A0A484AXX1"/>
<accession>A0A484AXX1</accession>
<keyword evidence="9" id="KW-0732">Signal</keyword>
<feature type="transmembrane region" description="Helical" evidence="8">
    <location>
        <begin position="391"/>
        <end position="409"/>
    </location>
</feature>
<keyword evidence="2" id="KW-1003">Cell membrane</keyword>
<dbReference type="InterPro" id="IPR056198">
    <property type="entry name" value="LBD_receptor"/>
</dbReference>
<evidence type="ECO:0000256" key="2">
    <source>
        <dbReference type="ARBA" id="ARBA00022475"/>
    </source>
</evidence>
<dbReference type="GO" id="GO:0005886">
    <property type="term" value="C:plasma membrane"/>
    <property type="evidence" value="ECO:0007669"/>
    <property type="project" value="UniProtKB-SubCell"/>
</dbReference>
<evidence type="ECO:0000256" key="6">
    <source>
        <dbReference type="ARBA" id="ARBA00023170"/>
    </source>
</evidence>
<feature type="transmembrane region" description="Helical" evidence="8">
    <location>
        <begin position="605"/>
        <end position="625"/>
    </location>
</feature>
<dbReference type="KEGG" id="dnv:108657535"/>
<feature type="domain" description="Putative ionotropic receptor ligand binding" evidence="10">
    <location>
        <begin position="33"/>
        <end position="212"/>
    </location>
</feature>
<dbReference type="OrthoDB" id="7739311at2759"/>
<evidence type="ECO:0000256" key="1">
    <source>
        <dbReference type="ARBA" id="ARBA00004651"/>
    </source>
</evidence>
<keyword evidence="5 8" id="KW-0472">Membrane</keyword>
<sequence length="631" mass="72350">MRLTVCPLLSLAPLLLLLLPPQCHASLVMETTSRLDSLSLALAQVLQQSEMSHSQTLYVHLKYSSLTARSPLLELLGGVLMALPAAEPQPRCLYQQRVLAYRPYRHAVLLLVEDLRALERLYEQLGATSDMSYTLIYMLDPQPELVMKLLWSRSVLKAGLLMFDGQDLLLLSYFPYSANHGCQRVRASIVNRFDGNLGTWQLDDYFPAKLDNFYGCTLTCATWPDMPYLVRRDDGTFLGIEGELLQFMADNLNFTVGLYWLNESQVRETFEESGGVFEKIFSKAEYALGGFHYKPNERDEVPYSQSRYYFMSHIMLVTNLPSAYSAYEKLAFPFHPALWRAIALVLALGFFVVWLLKRFAKKMPQHPYYLLMVLTIGGNLLSRQLPQRISLRLLLVTWLLCTLVIRSAYQSGMYQMLRQDRQRNPPQTIAEVLAQRYTVQLAPGNAQRWMESLPELKDREPPQELETSELQSFAGLAALSGSDARVAIITPYEYFGYFRKVHAMSRRLHLVRERIFTQQLAFNVRRHSHLVGVLNEQIMQAHSHGFLEHWTRQYVSAVDESEQSIARIPAVPYETLNGHQPEGEIEQREDEAVQAKLLVLSFKELAALFWLTLWALLGSVLVFGLELLLHK</sequence>
<feature type="transmembrane region" description="Helical" evidence="8">
    <location>
        <begin position="337"/>
        <end position="356"/>
    </location>
</feature>
<evidence type="ECO:0000256" key="7">
    <source>
        <dbReference type="ARBA" id="ARBA00023180"/>
    </source>
</evidence>
<evidence type="ECO:0000256" key="9">
    <source>
        <dbReference type="SAM" id="SignalP"/>
    </source>
</evidence>
<keyword evidence="4 8" id="KW-1133">Transmembrane helix</keyword>
<dbReference type="EMBL" id="LSRL02000506">
    <property type="protein sequence ID" value="TDG40690.1"/>
    <property type="molecule type" value="Genomic_DNA"/>
</dbReference>
<evidence type="ECO:0000256" key="3">
    <source>
        <dbReference type="ARBA" id="ARBA00022692"/>
    </source>
</evidence>
<evidence type="ECO:0000313" key="11">
    <source>
        <dbReference type="EMBL" id="TDG40690.1"/>
    </source>
</evidence>
<evidence type="ECO:0000256" key="8">
    <source>
        <dbReference type="SAM" id="Phobius"/>
    </source>
</evidence>
<dbReference type="Proteomes" id="UP000295192">
    <property type="component" value="Unassembled WGS sequence"/>
</dbReference>
<keyword evidence="6" id="KW-0675">Receptor</keyword>
<feature type="chain" id="PRO_5019837970" description="Putative ionotropic receptor ligand binding domain-containing protein" evidence="9">
    <location>
        <begin position="26"/>
        <end position="631"/>
    </location>
</feature>
<dbReference type="AlphaFoldDB" id="A0A484AXX1"/>